<dbReference type="PANTHER" id="PTHR46847:SF1">
    <property type="entry name" value="D-ALLOSE-BINDING PERIPLASMIC PROTEIN-RELATED"/>
    <property type="match status" value="1"/>
</dbReference>
<evidence type="ECO:0000256" key="4">
    <source>
        <dbReference type="SAM" id="MobiDB-lite"/>
    </source>
</evidence>
<dbReference type="RefSeq" id="WP_036179403.1">
    <property type="nucleotide sequence ID" value="NZ_AVCZ01000049.1"/>
</dbReference>
<dbReference type="OrthoDB" id="6196975at2"/>
<feature type="region of interest" description="Disordered" evidence="4">
    <location>
        <begin position="26"/>
        <end position="47"/>
    </location>
</feature>
<dbReference type="CDD" id="cd01536">
    <property type="entry name" value="PBP1_ABC_sugar_binding-like"/>
    <property type="match status" value="1"/>
</dbReference>
<comment type="subcellular location">
    <subcellularLocation>
        <location evidence="1">Cell envelope</location>
    </subcellularLocation>
</comment>
<feature type="chain" id="PRO_5038992757" evidence="5">
    <location>
        <begin position="20"/>
        <end position="335"/>
    </location>
</feature>
<gene>
    <name evidence="7" type="ORF">CD30_17220</name>
</gene>
<reference evidence="7 8" key="1">
    <citation type="submission" date="2014-02" db="EMBL/GenBank/DDBJ databases">
        <title>Draft genome sequence of Lysinibacillus massiliensis CCUG 49529.</title>
        <authorList>
            <person name="Zhang F."/>
            <person name="Wang G."/>
            <person name="Zhang L."/>
        </authorList>
    </citation>
    <scope>NUCLEOTIDE SEQUENCE [LARGE SCALE GENOMIC DNA]</scope>
    <source>
        <strain evidence="7 8">CCUG 49529</strain>
    </source>
</reference>
<dbReference type="AlphaFoldDB" id="A0A0A3J2G2"/>
<dbReference type="PROSITE" id="PS51257">
    <property type="entry name" value="PROKAR_LIPOPROTEIN"/>
    <property type="match status" value="1"/>
</dbReference>
<evidence type="ECO:0000313" key="8">
    <source>
        <dbReference type="Proteomes" id="UP000030595"/>
    </source>
</evidence>
<dbReference type="Pfam" id="PF13407">
    <property type="entry name" value="Peripla_BP_4"/>
    <property type="match status" value="1"/>
</dbReference>
<evidence type="ECO:0000256" key="5">
    <source>
        <dbReference type="SAM" id="SignalP"/>
    </source>
</evidence>
<evidence type="ECO:0000256" key="3">
    <source>
        <dbReference type="ARBA" id="ARBA00022729"/>
    </source>
</evidence>
<feature type="signal peptide" evidence="5">
    <location>
        <begin position="1"/>
        <end position="19"/>
    </location>
</feature>
<dbReference type="GO" id="GO:0030313">
    <property type="term" value="C:cell envelope"/>
    <property type="evidence" value="ECO:0007669"/>
    <property type="project" value="UniProtKB-SubCell"/>
</dbReference>
<dbReference type="Gene3D" id="3.40.50.2300">
    <property type="match status" value="2"/>
</dbReference>
<dbReference type="PANTHER" id="PTHR46847">
    <property type="entry name" value="D-ALLOSE-BINDING PERIPLASMIC PROTEIN-RELATED"/>
    <property type="match status" value="1"/>
</dbReference>
<feature type="compositionally biased region" description="Gly residues" evidence="4">
    <location>
        <begin position="33"/>
        <end position="43"/>
    </location>
</feature>
<proteinExistence type="inferred from homology"/>
<dbReference type="GO" id="GO:0030246">
    <property type="term" value="F:carbohydrate binding"/>
    <property type="evidence" value="ECO:0007669"/>
    <property type="project" value="UniProtKB-ARBA"/>
</dbReference>
<name>A0A0A3J2G2_9BACL</name>
<accession>A0A0A3J2G2</accession>
<evidence type="ECO:0000313" key="7">
    <source>
        <dbReference type="EMBL" id="KGR89353.1"/>
    </source>
</evidence>
<evidence type="ECO:0000256" key="2">
    <source>
        <dbReference type="ARBA" id="ARBA00007639"/>
    </source>
</evidence>
<dbReference type="EMBL" id="JPVQ01000049">
    <property type="protein sequence ID" value="KGR89353.1"/>
    <property type="molecule type" value="Genomic_DNA"/>
</dbReference>
<feature type="domain" description="Periplasmic binding protein" evidence="6">
    <location>
        <begin position="53"/>
        <end position="305"/>
    </location>
</feature>
<keyword evidence="8" id="KW-1185">Reference proteome</keyword>
<evidence type="ECO:0000259" key="6">
    <source>
        <dbReference type="Pfam" id="PF13407"/>
    </source>
</evidence>
<protein>
    <submittedName>
        <fullName evidence="7">Sugar ABC transporter substrate-binding protein</fullName>
    </submittedName>
</protein>
<comment type="caution">
    <text evidence="7">The sequence shown here is derived from an EMBL/GenBank/DDBJ whole genome shotgun (WGS) entry which is preliminary data.</text>
</comment>
<sequence length="335" mass="34579">MKKRNWLLVLGLTLAMLLAACGSGEGTSTSNGNAGGSGSGSGDGDADGGTKNISVVLKTLSSPYWKYVEAGAKKAGEDLGVNVTIVGPSSEAEIIQQVNMLEDQLSQQPDAIVVSPTQPDTVIPVLEDASSQGVPVLLIDSDADFEGKVTFIGTENYDAGQEAGKEIASKLQPGDKVVLIAGALGNPATDARIKGAKDALEEAGMVIAAEQPADSDKAKAMSVMENILEAEDDIKAVFSANDDMAIGVLRAVEAANLDIIIYGTDGTEEAVQSIIDGGLTGTIAQNPYNMGYEGVKSALAAANGETVEERIDSGVEIITSENAQKQLEFLQSLSN</sequence>
<evidence type="ECO:0000256" key="1">
    <source>
        <dbReference type="ARBA" id="ARBA00004196"/>
    </source>
</evidence>
<dbReference type="eggNOG" id="COG1879">
    <property type="taxonomic scope" value="Bacteria"/>
</dbReference>
<organism evidence="7 8">
    <name type="scientific">Ureibacillus massiliensis 4400831 = CIP 108448 = CCUG 49529</name>
    <dbReference type="NCBI Taxonomy" id="1211035"/>
    <lineage>
        <taxon>Bacteria</taxon>
        <taxon>Bacillati</taxon>
        <taxon>Bacillota</taxon>
        <taxon>Bacilli</taxon>
        <taxon>Bacillales</taxon>
        <taxon>Caryophanaceae</taxon>
        <taxon>Ureibacillus</taxon>
    </lineage>
</organism>
<keyword evidence="3 5" id="KW-0732">Signal</keyword>
<comment type="similarity">
    <text evidence="2">Belongs to the bacterial solute-binding protein 2 family.</text>
</comment>
<dbReference type="InterPro" id="IPR028082">
    <property type="entry name" value="Peripla_BP_I"/>
</dbReference>
<dbReference type="InterPro" id="IPR025997">
    <property type="entry name" value="SBP_2_dom"/>
</dbReference>
<dbReference type="Proteomes" id="UP000030595">
    <property type="component" value="Unassembled WGS sequence"/>
</dbReference>
<dbReference type="SUPFAM" id="SSF53822">
    <property type="entry name" value="Periplasmic binding protein-like I"/>
    <property type="match status" value="1"/>
</dbReference>